<dbReference type="EMBL" id="JARBJD010000002">
    <property type="protein sequence ID" value="KAK2964533.1"/>
    <property type="molecule type" value="Genomic_DNA"/>
</dbReference>
<gene>
    <name evidence="2" type="ORF">BLNAU_449</name>
</gene>
<feature type="compositionally biased region" description="Polar residues" evidence="1">
    <location>
        <begin position="111"/>
        <end position="145"/>
    </location>
</feature>
<organism evidence="2 3">
    <name type="scientific">Blattamonas nauphoetae</name>
    <dbReference type="NCBI Taxonomy" id="2049346"/>
    <lineage>
        <taxon>Eukaryota</taxon>
        <taxon>Metamonada</taxon>
        <taxon>Preaxostyla</taxon>
        <taxon>Oxymonadida</taxon>
        <taxon>Blattamonas</taxon>
    </lineage>
</organism>
<feature type="region of interest" description="Disordered" evidence="1">
    <location>
        <begin position="1"/>
        <end position="56"/>
    </location>
</feature>
<feature type="region of interest" description="Disordered" evidence="1">
    <location>
        <begin position="98"/>
        <end position="145"/>
    </location>
</feature>
<evidence type="ECO:0000256" key="1">
    <source>
        <dbReference type="SAM" id="MobiDB-lite"/>
    </source>
</evidence>
<name>A0ABQ9YLA2_9EUKA</name>
<keyword evidence="3" id="KW-1185">Reference proteome</keyword>
<feature type="compositionally biased region" description="Polar residues" evidence="1">
    <location>
        <begin position="26"/>
        <end position="35"/>
    </location>
</feature>
<dbReference type="Proteomes" id="UP001281761">
    <property type="component" value="Unassembled WGS sequence"/>
</dbReference>
<evidence type="ECO:0000313" key="2">
    <source>
        <dbReference type="EMBL" id="KAK2964533.1"/>
    </source>
</evidence>
<accession>A0ABQ9YLA2</accession>
<evidence type="ECO:0000313" key="3">
    <source>
        <dbReference type="Proteomes" id="UP001281761"/>
    </source>
</evidence>
<proteinExistence type="predicted"/>
<reference evidence="2 3" key="1">
    <citation type="journal article" date="2022" name="bioRxiv">
        <title>Genomics of Preaxostyla Flagellates Illuminates Evolutionary Transitions and the Path Towards Mitochondrial Loss.</title>
        <authorList>
            <person name="Novak L.V.F."/>
            <person name="Treitli S.C."/>
            <person name="Pyrih J."/>
            <person name="Halakuc P."/>
            <person name="Pipaliya S.V."/>
            <person name="Vacek V."/>
            <person name="Brzon O."/>
            <person name="Soukal P."/>
            <person name="Eme L."/>
            <person name="Dacks J.B."/>
            <person name="Karnkowska A."/>
            <person name="Elias M."/>
            <person name="Hampl V."/>
        </authorList>
    </citation>
    <scope>NUCLEOTIDE SEQUENCE [LARGE SCALE GENOMIC DNA]</scope>
    <source>
        <strain evidence="2">NAU3</strain>
        <tissue evidence="2">Gut</tissue>
    </source>
</reference>
<comment type="caution">
    <text evidence="2">The sequence shown here is derived from an EMBL/GenBank/DDBJ whole genome shotgun (WGS) entry which is preliminary data.</text>
</comment>
<sequence length="145" mass="16275">MKPAGYSIPNPEHITCRSIGPDRSNFETTTRSVFSDTKERSLPKAPHLKPHTDPGGFDIVKNEKEDQNQHFAYERYTDNANRRYVSLETTQRNRMVGTRSYVQDNEPHPLGSSTKTRAFGSTQAGGRSQPQSFLPQSSYNIITGG</sequence>
<protein>
    <submittedName>
        <fullName evidence="2">Uncharacterized protein</fullName>
    </submittedName>
</protein>